<keyword evidence="3" id="KW-1185">Reference proteome</keyword>
<feature type="compositionally biased region" description="Basic and acidic residues" evidence="1">
    <location>
        <begin position="119"/>
        <end position="129"/>
    </location>
</feature>
<proteinExistence type="predicted"/>
<protein>
    <submittedName>
        <fullName evidence="2">Uncharacterized protein</fullName>
    </submittedName>
</protein>
<organism evidence="2 3">
    <name type="scientific">Punica granatum</name>
    <name type="common">Pomegranate</name>
    <dbReference type="NCBI Taxonomy" id="22663"/>
    <lineage>
        <taxon>Eukaryota</taxon>
        <taxon>Viridiplantae</taxon>
        <taxon>Streptophyta</taxon>
        <taxon>Embryophyta</taxon>
        <taxon>Tracheophyta</taxon>
        <taxon>Spermatophyta</taxon>
        <taxon>Magnoliopsida</taxon>
        <taxon>eudicotyledons</taxon>
        <taxon>Gunneridae</taxon>
        <taxon>Pentapetalae</taxon>
        <taxon>rosids</taxon>
        <taxon>malvids</taxon>
        <taxon>Myrtales</taxon>
        <taxon>Lythraceae</taxon>
        <taxon>Punica</taxon>
    </lineage>
</organism>
<evidence type="ECO:0000256" key="1">
    <source>
        <dbReference type="SAM" id="MobiDB-lite"/>
    </source>
</evidence>
<dbReference type="EMBL" id="PGOL01004560">
    <property type="protein sequence ID" value="PKI37061.1"/>
    <property type="molecule type" value="Genomic_DNA"/>
</dbReference>
<accession>A0A2I0HZD1</accession>
<reference evidence="2 3" key="1">
    <citation type="submission" date="2017-11" db="EMBL/GenBank/DDBJ databases">
        <title>De-novo sequencing of pomegranate (Punica granatum L.) genome.</title>
        <authorList>
            <person name="Akparov Z."/>
            <person name="Amiraslanov A."/>
            <person name="Hajiyeva S."/>
            <person name="Abbasov M."/>
            <person name="Kaur K."/>
            <person name="Hamwieh A."/>
            <person name="Solovyev V."/>
            <person name="Salamov A."/>
            <person name="Braich B."/>
            <person name="Kosarev P."/>
            <person name="Mahmoud A."/>
            <person name="Hajiyev E."/>
            <person name="Babayeva S."/>
            <person name="Izzatullayeva V."/>
            <person name="Mammadov A."/>
            <person name="Mammadov A."/>
            <person name="Sharifova S."/>
            <person name="Ojaghi J."/>
            <person name="Eynullazada K."/>
            <person name="Bayramov B."/>
            <person name="Abdulazimova A."/>
            <person name="Shahmuradov I."/>
        </authorList>
    </citation>
    <scope>NUCLEOTIDE SEQUENCE [LARGE SCALE GENOMIC DNA]</scope>
    <source>
        <strain evidence="3">cv. AG2017</strain>
        <tissue evidence="2">Leaf</tissue>
    </source>
</reference>
<gene>
    <name evidence="2" type="ORF">CRG98_042540</name>
</gene>
<dbReference type="Proteomes" id="UP000233551">
    <property type="component" value="Unassembled WGS sequence"/>
</dbReference>
<comment type="caution">
    <text evidence="2">The sequence shown here is derived from an EMBL/GenBank/DDBJ whole genome shotgun (WGS) entry which is preliminary data.</text>
</comment>
<feature type="region of interest" description="Disordered" evidence="1">
    <location>
        <begin position="119"/>
        <end position="140"/>
    </location>
</feature>
<dbReference type="GO" id="GO:0071763">
    <property type="term" value="P:nuclear membrane organization"/>
    <property type="evidence" value="ECO:0007669"/>
    <property type="project" value="TreeGrafter"/>
</dbReference>
<sequence length="286" mass="31670">MATAREESNPYGGLGAGGKFRKKPFRRPQSTPYDRPQIRNPTIVPGANGNGWLRKLMDPAHKLLASTAQRFYASLFRKRLTQAPPSPLPLLHPPAHDSSENKLEAGDKNEAAIPLNVSKEQEAASDGHQKPIVSSVPGEGSSMDFEEILRQKTFTRSEIDRLTALLRARVVENPVEVEEKMPDVFPSKSSLFQEREDEVANLPLQDDRSRLIPTKALNSSVLDEDLASPAELAKAYMGSRPSKVSPSMLGLRGQALAEDSTVLNGLRVHVLPFYLQGMLRWERLKS</sequence>
<dbReference type="PANTHER" id="PTHR33416">
    <property type="entry name" value="NUCLEAR PORE COMPLEX PROTEIN NUP1"/>
    <property type="match status" value="1"/>
</dbReference>
<dbReference type="GO" id="GO:0016973">
    <property type="term" value="P:poly(A)+ mRNA export from nucleus"/>
    <property type="evidence" value="ECO:0007669"/>
    <property type="project" value="TreeGrafter"/>
</dbReference>
<evidence type="ECO:0000313" key="3">
    <source>
        <dbReference type="Proteomes" id="UP000233551"/>
    </source>
</evidence>
<dbReference type="GO" id="GO:0005635">
    <property type="term" value="C:nuclear envelope"/>
    <property type="evidence" value="ECO:0007669"/>
    <property type="project" value="TreeGrafter"/>
</dbReference>
<name>A0A2I0HZD1_PUNGR</name>
<feature type="region of interest" description="Disordered" evidence="1">
    <location>
        <begin position="1"/>
        <end position="51"/>
    </location>
</feature>
<dbReference type="PANTHER" id="PTHR33416:SF20">
    <property type="entry name" value="NUCLEAR PORE COMPLEX PROTEIN NUP1"/>
    <property type="match status" value="1"/>
</dbReference>
<dbReference type="STRING" id="22663.A0A2I0HZD1"/>
<dbReference type="AlphaFoldDB" id="A0A2I0HZD1"/>
<evidence type="ECO:0000313" key="2">
    <source>
        <dbReference type="EMBL" id="PKI37061.1"/>
    </source>
</evidence>